<feature type="compositionally biased region" description="Basic and acidic residues" evidence="1">
    <location>
        <begin position="287"/>
        <end position="302"/>
    </location>
</feature>
<proteinExistence type="predicted"/>
<comment type="caution">
    <text evidence="2">The sequence shown here is derived from an EMBL/GenBank/DDBJ whole genome shotgun (WGS) entry which is preliminary data.</text>
</comment>
<name>A0A1M2V4P3_TRAPU</name>
<dbReference type="OMA" id="VEEIHWG"/>
<feature type="compositionally biased region" description="Low complexity" evidence="1">
    <location>
        <begin position="156"/>
        <end position="173"/>
    </location>
</feature>
<evidence type="ECO:0000313" key="2">
    <source>
        <dbReference type="EMBL" id="OJT02551.1"/>
    </source>
</evidence>
<feature type="region of interest" description="Disordered" evidence="1">
    <location>
        <begin position="391"/>
        <end position="441"/>
    </location>
</feature>
<gene>
    <name evidence="2" type="ORF">TRAPUB_6919</name>
</gene>
<keyword evidence="3" id="KW-1185">Reference proteome</keyword>
<protein>
    <submittedName>
        <fullName evidence="2">Uncharacterized protein</fullName>
    </submittedName>
</protein>
<sequence length="441" mass="47552">MPSSEFNFCDYLNLDMFEDDVPEDHEAMEASQASVCDLETHPFLQADVFSTDPVSAFQQAMQSSLELQLLSTSSFPNAPFDNTTNTPQATAEHEAALALQADVPEEAEHKVADSAEAQGHAEDDGTQSSEDTEQTLVAPQSDDSCSLPRPTPSPSSLPCAARSQQPQQSASSAEDTANHRSNKENAPLPNPSVDRREASPSRSVQYPVGVTTRRQHRAQEQQPVAGPSSITLDDLASNESKESESEQEPAAPTKRPRSTNDEVSSLQMAARKASVCRLDGGSCKHKLTDAPKKNKGHIKEAHPSLIPPTAGTPASTTGPLYYKNTLISDAKIRDFVTQDALACTWAAAPGAARCGSVFAGSAAQGSLARHVEEIHWGRKFACTQCTPSRPFGSLRTLQKHRRDKHSGTGGENAPKDGGVDEEDGEAEQEEEQPPNKRRRMK</sequence>
<dbReference type="OrthoDB" id="10543589at2759"/>
<dbReference type="AlphaFoldDB" id="A0A1M2V4P3"/>
<reference evidence="2 3" key="1">
    <citation type="submission" date="2016-10" db="EMBL/GenBank/DDBJ databases">
        <title>Genome sequence of the basidiomycete white-rot fungus Trametes pubescens.</title>
        <authorList>
            <person name="Makela M.R."/>
            <person name="Granchi Z."/>
            <person name="Peng M."/>
            <person name="De Vries R.P."/>
            <person name="Grigoriev I."/>
            <person name="Riley R."/>
            <person name="Hilden K."/>
        </authorList>
    </citation>
    <scope>NUCLEOTIDE SEQUENCE [LARGE SCALE GENOMIC DNA]</scope>
    <source>
        <strain evidence="2 3">FBCC735</strain>
    </source>
</reference>
<dbReference type="EMBL" id="MNAD01001664">
    <property type="protein sequence ID" value="OJT02551.1"/>
    <property type="molecule type" value="Genomic_DNA"/>
</dbReference>
<organism evidence="2 3">
    <name type="scientific">Trametes pubescens</name>
    <name type="common">White-rot fungus</name>
    <dbReference type="NCBI Taxonomy" id="154538"/>
    <lineage>
        <taxon>Eukaryota</taxon>
        <taxon>Fungi</taxon>
        <taxon>Dikarya</taxon>
        <taxon>Basidiomycota</taxon>
        <taxon>Agaricomycotina</taxon>
        <taxon>Agaricomycetes</taxon>
        <taxon>Polyporales</taxon>
        <taxon>Polyporaceae</taxon>
        <taxon>Trametes</taxon>
    </lineage>
</organism>
<feature type="region of interest" description="Disordered" evidence="1">
    <location>
        <begin position="287"/>
        <end position="312"/>
    </location>
</feature>
<feature type="compositionally biased region" description="Polar residues" evidence="1">
    <location>
        <begin position="126"/>
        <end position="143"/>
    </location>
</feature>
<feature type="compositionally biased region" description="Basic and acidic residues" evidence="1">
    <location>
        <begin position="107"/>
        <end position="123"/>
    </location>
</feature>
<feature type="compositionally biased region" description="Acidic residues" evidence="1">
    <location>
        <begin position="419"/>
        <end position="432"/>
    </location>
</feature>
<dbReference type="Proteomes" id="UP000184267">
    <property type="component" value="Unassembled WGS sequence"/>
</dbReference>
<feature type="region of interest" description="Disordered" evidence="1">
    <location>
        <begin position="107"/>
        <end position="268"/>
    </location>
</feature>
<evidence type="ECO:0000256" key="1">
    <source>
        <dbReference type="SAM" id="MobiDB-lite"/>
    </source>
</evidence>
<evidence type="ECO:0000313" key="3">
    <source>
        <dbReference type="Proteomes" id="UP000184267"/>
    </source>
</evidence>
<accession>A0A1M2V4P3</accession>